<dbReference type="AlphaFoldDB" id="S6BA04"/>
<feature type="signal peptide" evidence="1">
    <location>
        <begin position="1"/>
        <end position="28"/>
    </location>
</feature>
<organism evidence="2 3">
    <name type="scientific">Metapseudomonas resinovorans NBRC 106553</name>
    <dbReference type="NCBI Taxonomy" id="1245471"/>
    <lineage>
        <taxon>Bacteria</taxon>
        <taxon>Pseudomonadati</taxon>
        <taxon>Pseudomonadota</taxon>
        <taxon>Gammaproteobacteria</taxon>
        <taxon>Pseudomonadales</taxon>
        <taxon>Pseudomonadaceae</taxon>
        <taxon>Metapseudomonas</taxon>
    </lineage>
</organism>
<dbReference type="EMBL" id="AP013068">
    <property type="protein sequence ID" value="BAN45899.1"/>
    <property type="molecule type" value="Genomic_DNA"/>
</dbReference>
<protein>
    <recommendedName>
        <fullName evidence="4">DUF3304 domain-containing protein</fullName>
    </recommendedName>
</protein>
<dbReference type="InterPro" id="IPR021733">
    <property type="entry name" value="DUF3304"/>
</dbReference>
<proteinExistence type="predicted"/>
<name>S6BA04_METRE</name>
<dbReference type="OrthoDB" id="6182461at2"/>
<dbReference type="RefSeq" id="WP_016490111.1">
    <property type="nucleotide sequence ID" value="NC_021499.1"/>
</dbReference>
<reference evidence="2 3" key="1">
    <citation type="journal article" date="2013" name="Genome Announc.">
        <title>Complete Genome Sequence of the Carbazole Degrader Pseudomonas resinovorans Strain CA10 (NBRC 106553).</title>
        <authorList>
            <person name="Shintani M."/>
            <person name="Hosoyama A."/>
            <person name="Ohji S."/>
            <person name="Tsuchikane K."/>
            <person name="Takarada H."/>
            <person name="Yamazoe A."/>
            <person name="Fujita N."/>
            <person name="Nojiri H."/>
        </authorList>
    </citation>
    <scope>NUCLEOTIDE SEQUENCE [LARGE SCALE GENOMIC DNA]</scope>
    <source>
        <strain evidence="2 3">NBRC 106553</strain>
    </source>
</reference>
<accession>S6BA04</accession>
<evidence type="ECO:0000313" key="2">
    <source>
        <dbReference type="EMBL" id="BAN45899.1"/>
    </source>
</evidence>
<gene>
    <name evidence="2" type="ORF">PCA10_01670</name>
</gene>
<keyword evidence="3" id="KW-1185">Reference proteome</keyword>
<dbReference type="PROSITE" id="PS51257">
    <property type="entry name" value="PROKAR_LIPOPROTEIN"/>
    <property type="match status" value="1"/>
</dbReference>
<dbReference type="Pfam" id="PF11745">
    <property type="entry name" value="DUF3304"/>
    <property type="match status" value="1"/>
</dbReference>
<dbReference type="HOGENOM" id="CLU_101690_1_0_6"/>
<dbReference type="eggNOG" id="ENOG502ZIYJ">
    <property type="taxonomic scope" value="Bacteria"/>
</dbReference>
<keyword evidence="1" id="KW-0732">Signal</keyword>
<dbReference type="Proteomes" id="UP000015503">
    <property type="component" value="Chromosome"/>
</dbReference>
<sequence>MSVWIRNYRITQWICGLLGFALVGCSTAENEMAGGNLTSVNHVDGTAVNWLEVNGYRTVGGGGRACCIVLPIKWRPGLMANIEWEVDPDADVIPPPLGTDEFREFMDKHELNYKRYSTTVEIPEWPGNESCDLAIHFLPCQQVKVTTSCWGVGDPQYPIKEPRHMKEPAVCPK</sequence>
<dbReference type="KEGG" id="pre:PCA10_01670"/>
<dbReference type="STRING" id="1245471.PCA10_01670"/>
<evidence type="ECO:0000313" key="3">
    <source>
        <dbReference type="Proteomes" id="UP000015503"/>
    </source>
</evidence>
<feature type="chain" id="PRO_5004536437" description="DUF3304 domain-containing protein" evidence="1">
    <location>
        <begin position="29"/>
        <end position="173"/>
    </location>
</feature>
<evidence type="ECO:0008006" key="4">
    <source>
        <dbReference type="Google" id="ProtNLM"/>
    </source>
</evidence>
<evidence type="ECO:0000256" key="1">
    <source>
        <dbReference type="SAM" id="SignalP"/>
    </source>
</evidence>